<feature type="transmembrane region" description="Helical" evidence="1">
    <location>
        <begin position="188"/>
        <end position="211"/>
    </location>
</feature>
<dbReference type="RefSeq" id="WP_187975373.1">
    <property type="nucleotide sequence ID" value="NZ_CP046884.1"/>
</dbReference>
<evidence type="ECO:0008006" key="4">
    <source>
        <dbReference type="Google" id="ProtNLM"/>
    </source>
</evidence>
<feature type="transmembrane region" description="Helical" evidence="1">
    <location>
        <begin position="21"/>
        <end position="46"/>
    </location>
</feature>
<feature type="transmembrane region" description="Helical" evidence="1">
    <location>
        <begin position="120"/>
        <end position="152"/>
    </location>
</feature>
<feature type="transmembrane region" description="Helical" evidence="1">
    <location>
        <begin position="82"/>
        <end position="99"/>
    </location>
</feature>
<proteinExistence type="predicted"/>
<dbReference type="Proteomes" id="UP000516320">
    <property type="component" value="Chromosome"/>
</dbReference>
<keyword evidence="3" id="KW-1185">Reference proteome</keyword>
<protein>
    <recommendedName>
        <fullName evidence="4">ABC-2 type transport system permease protein</fullName>
    </recommendedName>
</protein>
<evidence type="ECO:0000256" key="1">
    <source>
        <dbReference type="SAM" id="Phobius"/>
    </source>
</evidence>
<evidence type="ECO:0000313" key="2">
    <source>
        <dbReference type="EMBL" id="QNQ89916.1"/>
    </source>
</evidence>
<keyword evidence="1" id="KW-0812">Transmembrane</keyword>
<accession>A0A7H0SMZ1</accession>
<dbReference type="AlphaFoldDB" id="A0A7H0SMZ1"/>
<feature type="transmembrane region" description="Helical" evidence="1">
    <location>
        <begin position="158"/>
        <end position="181"/>
    </location>
</feature>
<keyword evidence="1" id="KW-1133">Transmembrane helix</keyword>
<dbReference type="KEGG" id="cpoy:GP475_04090"/>
<gene>
    <name evidence="2" type="ORF">GP475_04090</name>
</gene>
<name>A0A7H0SMZ1_9CORY</name>
<feature type="transmembrane region" description="Helical" evidence="1">
    <location>
        <begin position="236"/>
        <end position="257"/>
    </location>
</feature>
<sequence length="265" mass="29089">MPTSRFAGFYRIIRIITVQQIRSLSTYVFLGCALLMALSAVLTTVYRQEIMSALVDPTLASTLSDQMPTASWPESYTAWVKNLNQILVLGGVIVVSISAQRDFRSGSLAFLLSRFLSRPAFALAHFLVSTITFLIIFLIGAFLAGVITTLFFDNSPLLPIMGATMLWGFIFSLISAAIYCATGIKRSLGLNIITGLGLYFLFQLGGMWTWAKTHTPFGLSDIAHHLATDTTTDSSFLPIVSSLLLLVIFIFASLYSFSRAELPLD</sequence>
<organism evidence="2 3">
    <name type="scientific">Corynebacterium poyangense</name>
    <dbReference type="NCBI Taxonomy" id="2684405"/>
    <lineage>
        <taxon>Bacteria</taxon>
        <taxon>Bacillati</taxon>
        <taxon>Actinomycetota</taxon>
        <taxon>Actinomycetes</taxon>
        <taxon>Mycobacteriales</taxon>
        <taxon>Corynebacteriaceae</taxon>
        <taxon>Corynebacterium</taxon>
    </lineage>
</organism>
<dbReference type="EMBL" id="CP046884">
    <property type="protein sequence ID" value="QNQ89916.1"/>
    <property type="molecule type" value="Genomic_DNA"/>
</dbReference>
<evidence type="ECO:0000313" key="3">
    <source>
        <dbReference type="Proteomes" id="UP000516320"/>
    </source>
</evidence>
<keyword evidence="1" id="KW-0472">Membrane</keyword>
<reference evidence="2 3" key="1">
    <citation type="submission" date="2019-12" db="EMBL/GenBank/DDBJ databases">
        <title>Corynebacterium sp. nov., isolated from feces of the Anser Albifrons in China.</title>
        <authorList>
            <person name="Liu Q."/>
        </authorList>
    </citation>
    <scope>NUCLEOTIDE SEQUENCE [LARGE SCALE GENOMIC DNA]</scope>
    <source>
        <strain evidence="2 3">4H37-19</strain>
    </source>
</reference>